<gene>
    <name evidence="3" type="primary">btbd17</name>
    <name evidence="3" type="ORF">L345_05943</name>
</gene>
<keyword evidence="4" id="KW-1185">Reference proteome</keyword>
<evidence type="ECO:0000256" key="1">
    <source>
        <dbReference type="SAM" id="MobiDB-lite"/>
    </source>
</evidence>
<evidence type="ECO:0000313" key="4">
    <source>
        <dbReference type="Proteomes" id="UP000018936"/>
    </source>
</evidence>
<dbReference type="SUPFAM" id="SSF54695">
    <property type="entry name" value="POZ domain"/>
    <property type="match status" value="1"/>
</dbReference>
<reference evidence="3 4" key="1">
    <citation type="journal article" date="2013" name="Proc. Natl. Acad. Sci. U.S.A.">
        <title>The king cobra genome reveals dynamic gene evolution and adaptation in the snake venom system.</title>
        <authorList>
            <person name="Vonk F.J."/>
            <person name="Casewell N.R."/>
            <person name="Henkel C.V."/>
            <person name="Heimberg A.M."/>
            <person name="Jansen H.J."/>
            <person name="McCleary R.J."/>
            <person name="Kerkkamp H.M."/>
            <person name="Vos R.A."/>
            <person name="Guerreiro I."/>
            <person name="Calvete J.J."/>
            <person name="Wuster W."/>
            <person name="Woods A.E."/>
            <person name="Logan J.M."/>
            <person name="Harrison R.A."/>
            <person name="Castoe T.A."/>
            <person name="de Koning A.P."/>
            <person name="Pollock D.D."/>
            <person name="Yandell M."/>
            <person name="Calderon D."/>
            <person name="Renjifo C."/>
            <person name="Currier R.B."/>
            <person name="Salgado D."/>
            <person name="Pla D."/>
            <person name="Sanz L."/>
            <person name="Hyder A.S."/>
            <person name="Ribeiro J.M."/>
            <person name="Arntzen J.W."/>
            <person name="van den Thillart G.E."/>
            <person name="Boetzer M."/>
            <person name="Pirovano W."/>
            <person name="Dirks R.P."/>
            <person name="Spaink H.P."/>
            <person name="Duboule D."/>
            <person name="McGlinn E."/>
            <person name="Kini R.M."/>
            <person name="Richardson M.K."/>
        </authorList>
    </citation>
    <scope>NUCLEOTIDE SEQUENCE</scope>
    <source>
        <tissue evidence="3">Blood</tissue>
    </source>
</reference>
<dbReference type="EMBL" id="AZIM01001060">
    <property type="protein sequence ID" value="ETE68269.1"/>
    <property type="molecule type" value="Genomic_DNA"/>
</dbReference>
<dbReference type="Proteomes" id="UP000018936">
    <property type="component" value="Unassembled WGS sequence"/>
</dbReference>
<evidence type="ECO:0000259" key="2">
    <source>
        <dbReference type="PROSITE" id="PS50097"/>
    </source>
</evidence>
<evidence type="ECO:0000313" key="3">
    <source>
        <dbReference type="EMBL" id="ETE68269.1"/>
    </source>
</evidence>
<dbReference type="OrthoDB" id="2359033at2759"/>
<dbReference type="Pfam" id="PF00651">
    <property type="entry name" value="BTB"/>
    <property type="match status" value="1"/>
</dbReference>
<feature type="region of interest" description="Disordered" evidence="1">
    <location>
        <begin position="72"/>
        <end position="96"/>
    </location>
</feature>
<dbReference type="PROSITE" id="PS50097">
    <property type="entry name" value="BTB"/>
    <property type="match status" value="1"/>
</dbReference>
<proteinExistence type="predicted"/>
<comment type="caution">
    <text evidence="3">The sequence shown here is derived from an EMBL/GenBank/DDBJ whole genome shotgun (WGS) entry which is preliminary data.</text>
</comment>
<accession>V8P176</accession>
<feature type="domain" description="BTB" evidence="2">
    <location>
        <begin position="168"/>
        <end position="234"/>
    </location>
</feature>
<dbReference type="AlphaFoldDB" id="V8P176"/>
<dbReference type="InterPro" id="IPR011333">
    <property type="entry name" value="SKP1/BTB/POZ_sf"/>
</dbReference>
<sequence>MRLKEDIVWLFLFSSLERRCLFVLDRERERERERESKFVYLPLNVTLLSLAQVGLDTRTKPRDGECEQAQLSFLQGSDPTPESRNTPALTPSRNIGSNCHPPELETIWGGLAQGRPYDLVCKIGPELVLSRFLAGKADTIGDPTVATINHSHLLLKRLQELLLNGNTSDTTLRVHTAGSDEIKVFHAHQLMLSLQSETFETLLQNQTLLDLHEPPDNVALFEKFIRETEGNSVD</sequence>
<dbReference type="Gene3D" id="3.30.710.10">
    <property type="entry name" value="Potassium Channel Kv1.1, Chain A"/>
    <property type="match status" value="1"/>
</dbReference>
<organism evidence="3 4">
    <name type="scientific">Ophiophagus hannah</name>
    <name type="common">King cobra</name>
    <name type="synonym">Naja hannah</name>
    <dbReference type="NCBI Taxonomy" id="8665"/>
    <lineage>
        <taxon>Eukaryota</taxon>
        <taxon>Metazoa</taxon>
        <taxon>Chordata</taxon>
        <taxon>Craniata</taxon>
        <taxon>Vertebrata</taxon>
        <taxon>Euteleostomi</taxon>
        <taxon>Lepidosauria</taxon>
        <taxon>Squamata</taxon>
        <taxon>Bifurcata</taxon>
        <taxon>Unidentata</taxon>
        <taxon>Episquamata</taxon>
        <taxon>Toxicofera</taxon>
        <taxon>Serpentes</taxon>
        <taxon>Colubroidea</taxon>
        <taxon>Elapidae</taxon>
        <taxon>Elapinae</taxon>
        <taxon>Ophiophagus</taxon>
    </lineage>
</organism>
<name>V8P176_OPHHA</name>
<protein>
    <submittedName>
        <fullName evidence="3">BTB/POZ domain-containing protein 17</fullName>
    </submittedName>
</protein>
<feature type="non-terminal residue" evidence="3">
    <location>
        <position position="1"/>
    </location>
</feature>
<dbReference type="InterPro" id="IPR000210">
    <property type="entry name" value="BTB/POZ_dom"/>
</dbReference>